<feature type="domain" description="Histone deacetylase" evidence="5">
    <location>
        <begin position="73"/>
        <end position="369"/>
    </location>
</feature>
<dbReference type="InterPro" id="IPR000286">
    <property type="entry name" value="HDACs"/>
</dbReference>
<dbReference type="GO" id="GO:0045150">
    <property type="term" value="P:acetoin catabolic process"/>
    <property type="evidence" value="ECO:0007669"/>
    <property type="project" value="UniProtKB-UniPathway"/>
</dbReference>
<dbReference type="CDD" id="cd09994">
    <property type="entry name" value="HDAC_AcuC_like"/>
    <property type="match status" value="1"/>
</dbReference>
<dbReference type="Pfam" id="PF00850">
    <property type="entry name" value="Hist_deacetyl"/>
    <property type="match status" value="1"/>
</dbReference>
<keyword evidence="4" id="KW-0006">Acetoin catabolism</keyword>
<dbReference type="InterPro" id="IPR003085">
    <property type="entry name" value="AcuC"/>
</dbReference>
<evidence type="ECO:0000256" key="3">
    <source>
        <dbReference type="ARBA" id="ARBA00020218"/>
    </source>
</evidence>
<evidence type="ECO:0000256" key="4">
    <source>
        <dbReference type="ARBA" id="ARBA00022627"/>
    </source>
</evidence>
<dbReference type="PANTHER" id="PTHR10625">
    <property type="entry name" value="HISTONE DEACETYLASE HDAC1-RELATED"/>
    <property type="match status" value="1"/>
</dbReference>
<dbReference type="InterPro" id="IPR023801">
    <property type="entry name" value="His_deacetylse_dom"/>
</dbReference>
<gene>
    <name evidence="6" type="ORF">SAMN06296028_102195</name>
</gene>
<protein>
    <recommendedName>
        <fullName evidence="3">Acetoin utilization protein AcuC</fullName>
    </recommendedName>
</protein>
<evidence type="ECO:0000259" key="5">
    <source>
        <dbReference type="Pfam" id="PF00850"/>
    </source>
</evidence>
<reference evidence="7" key="1">
    <citation type="submission" date="2017-04" db="EMBL/GenBank/DDBJ databases">
        <authorList>
            <person name="Varghese N."/>
            <person name="Submissions S."/>
        </authorList>
    </citation>
    <scope>NUCLEOTIDE SEQUENCE [LARGE SCALE GENOMIC DNA]</scope>
    <source>
        <strain evidence="7">NIO-1021</strain>
    </source>
</reference>
<accession>A0A1X7CCN5</accession>
<keyword evidence="7" id="KW-1185">Reference proteome</keyword>
<dbReference type="PRINTS" id="PR01270">
    <property type="entry name" value="HDASUPER"/>
</dbReference>
<dbReference type="GO" id="GO:0004407">
    <property type="term" value="F:histone deacetylase activity"/>
    <property type="evidence" value="ECO:0007669"/>
    <property type="project" value="TreeGrafter"/>
</dbReference>
<comment type="pathway">
    <text evidence="1">Ketone degradation; acetoin degradation.</text>
</comment>
<proteinExistence type="inferred from homology"/>
<dbReference type="InterPro" id="IPR037138">
    <property type="entry name" value="His_deacetylse_dom_sf"/>
</dbReference>
<name>A0A1X7CCN5_9MICC</name>
<dbReference type="EMBL" id="FXAC01000002">
    <property type="protein sequence ID" value="SME94244.1"/>
    <property type="molecule type" value="Genomic_DNA"/>
</dbReference>
<evidence type="ECO:0000256" key="1">
    <source>
        <dbReference type="ARBA" id="ARBA00005101"/>
    </source>
</evidence>
<dbReference type="Gene3D" id="3.40.800.20">
    <property type="entry name" value="Histone deacetylase domain"/>
    <property type="match status" value="1"/>
</dbReference>
<dbReference type="SUPFAM" id="SSF52768">
    <property type="entry name" value="Arginase/deacetylase"/>
    <property type="match status" value="1"/>
</dbReference>
<dbReference type="AlphaFoldDB" id="A0A1X7CCN5"/>
<dbReference type="GO" id="GO:0040029">
    <property type="term" value="P:epigenetic regulation of gene expression"/>
    <property type="evidence" value="ECO:0007669"/>
    <property type="project" value="TreeGrafter"/>
</dbReference>
<comment type="similarity">
    <text evidence="2">Belongs to the histone deacetylase family.</text>
</comment>
<dbReference type="PANTHER" id="PTHR10625:SF10">
    <property type="entry name" value="HISTONE DEACETYLASE HDAC1"/>
    <property type="match status" value="1"/>
</dbReference>
<dbReference type="Proteomes" id="UP000192929">
    <property type="component" value="Unassembled WGS sequence"/>
</dbReference>
<dbReference type="InterPro" id="IPR023696">
    <property type="entry name" value="Ureohydrolase_dom_sf"/>
</dbReference>
<dbReference type="UniPathway" id="UPA00040"/>
<evidence type="ECO:0000313" key="6">
    <source>
        <dbReference type="EMBL" id="SME94244.1"/>
    </source>
</evidence>
<dbReference type="PRINTS" id="PR01272">
    <property type="entry name" value="ACUCPROTEIN"/>
</dbReference>
<sequence>MDGRVTRNPTVPRGWIGATTPSIPRHSALQRLPYARECSNGGVSSATTGKDAVYPTSVYWDPRLLQYDFGDYHPMSPTRLDATMRLVQNLGLDTAPNVRVTVPEVPDDSVLELVHTKTYVQSVRAVSEDPTRQIPECGLGTEDTPGYEGIHESSARLVGGSYQGAVDLLSGSVVHAVNFGGGMHHAAADKASGFCVYNDCAVAIQHLLNNGVQRVLYVDVDGHHGDGTQSIFYDEPRVMTVSLHETGLSLFPGTGFANEIGSGAAAGTAVNVAMPTRADDSQWLRAYDAVVPPIAREFRPEVIVSQHGCDSHFQDELTHLRMSVDGQRQIALAVSELAAELCEGRWIATGGGGYDCHDAVPRSWAHLVGVASGYPVDVNTPVPQAWRSYMAEKYGGRPPERMGDDVDIWWRSWEIGYDPSDETDRSIMATRKEVFPQWGLDPWYD</sequence>
<organism evidence="6 7">
    <name type="scientific">Kocuria marina subsp. indica</name>
    <dbReference type="NCBI Taxonomy" id="1049583"/>
    <lineage>
        <taxon>Bacteria</taxon>
        <taxon>Bacillati</taxon>
        <taxon>Actinomycetota</taxon>
        <taxon>Actinomycetes</taxon>
        <taxon>Micrococcales</taxon>
        <taxon>Micrococcaceae</taxon>
        <taxon>Kocuria</taxon>
    </lineage>
</organism>
<evidence type="ECO:0000313" key="7">
    <source>
        <dbReference type="Proteomes" id="UP000192929"/>
    </source>
</evidence>
<evidence type="ECO:0000256" key="2">
    <source>
        <dbReference type="ARBA" id="ARBA00005947"/>
    </source>
</evidence>